<keyword evidence="3" id="KW-1185">Reference proteome</keyword>
<evidence type="ECO:0000313" key="2">
    <source>
        <dbReference type="EMBL" id="KAJ3732525.1"/>
    </source>
</evidence>
<sequence>MERLKEEAAQEAEEVRLAKERKLAEVRRLEEERVAELRRIEEEKIAEEKQVVEEKWKEIEKLAELRAREDRRLADAAEEAEEERAQNTAFEKDIISDDSEDEEEDKRSKPRGVKQKRTIKMIAMGGNTSDPDGDFDPDPEQVDKNPPLPSNSPLQSHPACSRCIIIGRPWECHPQSAQ</sequence>
<comment type="caution">
    <text evidence="2">The sequence shown here is derived from an EMBL/GenBank/DDBJ whole genome shotgun (WGS) entry which is preliminary data.</text>
</comment>
<protein>
    <submittedName>
        <fullName evidence="2">Uncharacterized protein</fullName>
    </submittedName>
</protein>
<evidence type="ECO:0000256" key="1">
    <source>
        <dbReference type="SAM" id="MobiDB-lite"/>
    </source>
</evidence>
<reference evidence="2" key="2">
    <citation type="journal article" date="2023" name="Proc. Natl. Acad. Sci. U.S.A.">
        <title>A global phylogenomic analysis of the shiitake genus Lentinula.</title>
        <authorList>
            <person name="Sierra-Patev S."/>
            <person name="Min B."/>
            <person name="Naranjo-Ortiz M."/>
            <person name="Looney B."/>
            <person name="Konkel Z."/>
            <person name="Slot J.C."/>
            <person name="Sakamoto Y."/>
            <person name="Steenwyk J.L."/>
            <person name="Rokas A."/>
            <person name="Carro J."/>
            <person name="Camarero S."/>
            <person name="Ferreira P."/>
            <person name="Molpeceres G."/>
            <person name="Ruiz-Duenas F.J."/>
            <person name="Serrano A."/>
            <person name="Henrissat B."/>
            <person name="Drula E."/>
            <person name="Hughes K.W."/>
            <person name="Mata J.L."/>
            <person name="Ishikawa N.K."/>
            <person name="Vargas-Isla R."/>
            <person name="Ushijima S."/>
            <person name="Smith C.A."/>
            <person name="Donoghue J."/>
            <person name="Ahrendt S."/>
            <person name="Andreopoulos W."/>
            <person name="He G."/>
            <person name="LaButti K."/>
            <person name="Lipzen A."/>
            <person name="Ng V."/>
            <person name="Riley R."/>
            <person name="Sandor L."/>
            <person name="Barry K."/>
            <person name="Martinez A.T."/>
            <person name="Xiao Y."/>
            <person name="Gibbons J.G."/>
            <person name="Terashima K."/>
            <person name="Grigoriev I.V."/>
            <person name="Hibbett D."/>
        </authorList>
    </citation>
    <scope>NUCLEOTIDE SEQUENCE</scope>
    <source>
        <strain evidence="2">ET3784</strain>
    </source>
</reference>
<dbReference type="EMBL" id="JANVFO010000023">
    <property type="protein sequence ID" value="KAJ3732525.1"/>
    <property type="molecule type" value="Genomic_DNA"/>
</dbReference>
<reference evidence="2" key="1">
    <citation type="submission" date="2022-08" db="EMBL/GenBank/DDBJ databases">
        <authorList>
            <consortium name="DOE Joint Genome Institute"/>
            <person name="Min B."/>
            <person name="Sierra-Patev S."/>
            <person name="Naranjo-Ortiz M."/>
            <person name="Looney B."/>
            <person name="Konkel Z."/>
            <person name="Slot J.C."/>
            <person name="Sakamoto Y."/>
            <person name="Steenwyk J.L."/>
            <person name="Rokas A."/>
            <person name="Carro J."/>
            <person name="Camarero S."/>
            <person name="Ferreira P."/>
            <person name="Molpeceres G."/>
            <person name="Ruiz-duenas F.J."/>
            <person name="Serrano A."/>
            <person name="Henrissat B."/>
            <person name="Drula E."/>
            <person name="Hughes K.W."/>
            <person name="Mata J.L."/>
            <person name="Ishikawa N.K."/>
            <person name="Vargas-Isla R."/>
            <person name="Ushijima S."/>
            <person name="Smith C.A."/>
            <person name="Ahrendt S."/>
            <person name="Andreopoulos W."/>
            <person name="He G."/>
            <person name="LaButti K."/>
            <person name="Lipzen A."/>
            <person name="Ng V."/>
            <person name="Riley R."/>
            <person name="Sandor L."/>
            <person name="Barry K."/>
            <person name="Martinez A.T."/>
            <person name="Xiao Y."/>
            <person name="Gibbons J.G."/>
            <person name="Terashima K."/>
            <person name="Hibbett D.S."/>
            <person name="Grigoriev I.V."/>
        </authorList>
    </citation>
    <scope>NUCLEOTIDE SEQUENCE</scope>
    <source>
        <strain evidence="2">ET3784</strain>
    </source>
</reference>
<name>A0AA38N044_9AGAR</name>
<organism evidence="2 3">
    <name type="scientific">Lentinula guzmanii</name>
    <dbReference type="NCBI Taxonomy" id="2804957"/>
    <lineage>
        <taxon>Eukaryota</taxon>
        <taxon>Fungi</taxon>
        <taxon>Dikarya</taxon>
        <taxon>Basidiomycota</taxon>
        <taxon>Agaricomycotina</taxon>
        <taxon>Agaricomycetes</taxon>
        <taxon>Agaricomycetidae</taxon>
        <taxon>Agaricales</taxon>
        <taxon>Marasmiineae</taxon>
        <taxon>Omphalotaceae</taxon>
        <taxon>Lentinula</taxon>
    </lineage>
</organism>
<feature type="compositionally biased region" description="Basic residues" evidence="1">
    <location>
        <begin position="108"/>
        <end position="119"/>
    </location>
</feature>
<dbReference type="AlphaFoldDB" id="A0AA38N044"/>
<feature type="compositionally biased region" description="Acidic residues" evidence="1">
    <location>
        <begin position="131"/>
        <end position="140"/>
    </location>
</feature>
<proteinExistence type="predicted"/>
<evidence type="ECO:0000313" key="3">
    <source>
        <dbReference type="Proteomes" id="UP001176059"/>
    </source>
</evidence>
<feature type="region of interest" description="Disordered" evidence="1">
    <location>
        <begin position="72"/>
        <end position="158"/>
    </location>
</feature>
<accession>A0AA38N044</accession>
<gene>
    <name evidence="2" type="ORF">DFJ43DRAFT_1154233</name>
</gene>
<dbReference type="Proteomes" id="UP001176059">
    <property type="component" value="Unassembled WGS sequence"/>
</dbReference>